<reference evidence="1 2" key="1">
    <citation type="submission" date="2019-02" db="EMBL/GenBank/DDBJ databases">
        <title>Genome sequencing of the rare red list fungi Dentipellis fragilis.</title>
        <authorList>
            <person name="Buettner E."/>
            <person name="Kellner H."/>
        </authorList>
    </citation>
    <scope>NUCLEOTIDE SEQUENCE [LARGE SCALE GENOMIC DNA]</scope>
    <source>
        <strain evidence="1 2">DSM 105465</strain>
    </source>
</reference>
<organism evidence="1 2">
    <name type="scientific">Dentipellis fragilis</name>
    <dbReference type="NCBI Taxonomy" id="205917"/>
    <lineage>
        <taxon>Eukaryota</taxon>
        <taxon>Fungi</taxon>
        <taxon>Dikarya</taxon>
        <taxon>Basidiomycota</taxon>
        <taxon>Agaricomycotina</taxon>
        <taxon>Agaricomycetes</taxon>
        <taxon>Russulales</taxon>
        <taxon>Hericiaceae</taxon>
        <taxon>Dentipellis</taxon>
    </lineage>
</organism>
<dbReference type="OrthoDB" id="3256525at2759"/>
<gene>
    <name evidence="1" type="ORF">EVG20_g10517</name>
</gene>
<comment type="caution">
    <text evidence="1">The sequence shown here is derived from an EMBL/GenBank/DDBJ whole genome shotgun (WGS) entry which is preliminary data.</text>
</comment>
<sequence length="226" mass="25796">MQGMPNTIVQRTPPEIWLSIFEQATFVPHAFDTDASDPFDVLGTPIAFDPSTQVMLQSVLATKWSLALVCRYWNNLATPLLYQAVAVRNDRGLRSLRDTLKKWTERISPTGSFRCALRVRRLDFFRWSPSPDTTTDILIDVFQHLPDLEIFCASTRFHDPRELQSCVQAFIANCAASMRKCVLSPLSEVSQSEYEHLISRCPNSPTSSYRILTGIILRHFQLSQTR</sequence>
<evidence type="ECO:0000313" key="1">
    <source>
        <dbReference type="EMBL" id="TFY52518.1"/>
    </source>
</evidence>
<dbReference type="EMBL" id="SEOQ01001292">
    <property type="protein sequence ID" value="TFY52518.1"/>
    <property type="molecule type" value="Genomic_DNA"/>
</dbReference>
<dbReference type="Proteomes" id="UP000298327">
    <property type="component" value="Unassembled WGS sequence"/>
</dbReference>
<dbReference type="AlphaFoldDB" id="A0A4Y9XRX5"/>
<accession>A0A4Y9XRX5</accession>
<protein>
    <submittedName>
        <fullName evidence="1">Uncharacterized protein</fullName>
    </submittedName>
</protein>
<name>A0A4Y9XRX5_9AGAM</name>
<keyword evidence="2" id="KW-1185">Reference proteome</keyword>
<proteinExistence type="predicted"/>
<evidence type="ECO:0000313" key="2">
    <source>
        <dbReference type="Proteomes" id="UP000298327"/>
    </source>
</evidence>